<feature type="region of interest" description="Disordered" evidence="1">
    <location>
        <begin position="1"/>
        <end position="95"/>
    </location>
</feature>
<keyword evidence="3" id="KW-1185">Reference proteome</keyword>
<reference evidence="2" key="1">
    <citation type="submission" date="2020-06" db="EMBL/GenBank/DDBJ databases">
        <title>Lateral gene transfer of anion-conducting channel rhodopsins between green algae and giant viruses.</title>
        <authorList>
            <person name="Rozenberg A."/>
            <person name="Oppermann J."/>
            <person name="Wietek J."/>
            <person name="Fernandez Lahore R.G."/>
            <person name="Sandaa R.-A."/>
            <person name="Bratbak G."/>
            <person name="Hegemann P."/>
            <person name="Beja O."/>
        </authorList>
    </citation>
    <scope>NUCLEOTIDE SEQUENCE</scope>
    <source>
        <strain evidence="2">01B</strain>
    </source>
</reference>
<gene>
    <name evidence="2" type="ORF">HWQ62_00168</name>
</gene>
<sequence>KIEAQREAEEKAQRDAEEKAQREADEKTKIEAQREAEEKAQRDAEEKAQREADEKTKIEAQREAEEKAQRDAEEKAQREADEKTKIEAQREAEEKAQNDACNQKIIDIKGKYNTLGNLEYFCKMDSKNFDQNAFITEVKKINLKSVIHGLNNNDITFNISSITSINSNSKTYGLDMLEKLIEILINKKEEGACKKSILDNLLKKFTHLKSIIETDDWKTFCMLNSNDFSSNFATLFNDKNIYKIRWSLMR</sequence>
<accession>A0A7M3UNN4</accession>
<evidence type="ECO:0000313" key="2">
    <source>
        <dbReference type="EMBL" id="QOI90305.1"/>
    </source>
</evidence>
<protein>
    <submittedName>
        <fullName evidence="2">Uncharacterized protein</fullName>
    </submittedName>
</protein>
<dbReference type="EMBL" id="MT663534">
    <property type="protein sequence ID" value="QOI90305.1"/>
    <property type="molecule type" value="Genomic_DNA"/>
</dbReference>
<feature type="non-terminal residue" evidence="2">
    <location>
        <position position="1"/>
    </location>
</feature>
<dbReference type="Proteomes" id="UP001162120">
    <property type="component" value="Segment"/>
</dbReference>
<organism evidence="2 3">
    <name type="scientific">Pyramimonas orientalis virus 01B</name>
    <dbReference type="NCBI Taxonomy" id="3134525"/>
    <lineage>
        <taxon>Viruses</taxon>
        <taxon>Varidnaviria</taxon>
        <taxon>Bamfordvirae</taxon>
        <taxon>Nucleocytoviricota</taxon>
        <taxon>Megaviricetes</taxon>
        <taxon>Imitervirales</taxon>
        <taxon>Allomimiviridae</taxon>
        <taxon>Heliosvirus</taxon>
        <taxon>Heliosvirus raunefjordenense</taxon>
    </lineage>
</organism>
<evidence type="ECO:0000313" key="3">
    <source>
        <dbReference type="Proteomes" id="UP001162120"/>
    </source>
</evidence>
<name>A0A7M3UNN4_9VIRU</name>
<evidence type="ECO:0000256" key="1">
    <source>
        <dbReference type="SAM" id="MobiDB-lite"/>
    </source>
</evidence>
<proteinExistence type="predicted"/>